<reference evidence="5 6" key="2">
    <citation type="journal article" date="2015" name="Syst. Appl. Microbiol.">
        <title>Nitrincola nitratireducens sp. nov. isolated from a haloalkaline crater lake.</title>
        <authorList>
            <person name="Singh A."/>
            <person name="Vaidya B."/>
            <person name="Tanuku N.R."/>
            <person name="Pinnaka A.K."/>
        </authorList>
    </citation>
    <scope>NUCLEOTIDE SEQUENCE [LARGE SCALE GENOMIC DNA]</scope>
    <source>
        <strain evidence="5 6">AK23</strain>
    </source>
</reference>
<sequence>MQADRKRILIVDDSPFDISFVVNTLQGHYNIQVATNGKAAVEITQSSIKPDLILMDVQMPEMSGFEACQEIKDNFETENIDIIFLSGLTSTEEKLKGYDVGACDFISKPIEPKELLRKIDIAIAKRAQREALLEEKNSIFKTAMTAITSAGEVGAILEFTRKLFSIKSSEDLAREVVNTLSNFDLHASIVLLTEEGPIFASSNEPMSELEQSLLIHLDAADRIFEKGSRTMFNFYNANLLIKNAPSDSDTRGRYRDIFAMMMDSVVECHKRLQFDKRLALLSIDARQALNSMSHERKQHIKEGESILQTLLLDLEKSFMAWGLIEDQEILLTSMVHKAVDSYENHTLAGKKIDQHMQSIINRLLTIQSHD</sequence>
<dbReference type="RefSeq" id="WP_036508621.1">
    <property type="nucleotide sequence ID" value="NZ_AONB01000003.1"/>
</dbReference>
<keyword evidence="2" id="KW-0902">Two-component regulatory system</keyword>
<dbReference type="InterPro" id="IPR050595">
    <property type="entry name" value="Bact_response_regulator"/>
</dbReference>
<dbReference type="Pfam" id="PF00072">
    <property type="entry name" value="Response_reg"/>
    <property type="match status" value="1"/>
</dbReference>
<accession>W9UYD2</accession>
<dbReference type="InterPro" id="IPR001789">
    <property type="entry name" value="Sig_transdc_resp-reg_receiver"/>
</dbReference>
<dbReference type="PROSITE" id="PS50110">
    <property type="entry name" value="RESPONSE_REGULATORY"/>
    <property type="match status" value="1"/>
</dbReference>
<name>W9UYD2_9GAMM</name>
<dbReference type="EMBL" id="AONB01000003">
    <property type="protein sequence ID" value="EXJ12243.1"/>
    <property type="molecule type" value="Genomic_DNA"/>
</dbReference>
<gene>
    <name evidence="5" type="primary">pleD_4</name>
    <name evidence="5" type="ORF">D791_01132</name>
</gene>
<dbReference type="AlphaFoldDB" id="W9UYD2"/>
<protein>
    <submittedName>
        <fullName evidence="5">Stalked cell differentiation-controlling protein</fullName>
    </submittedName>
</protein>
<dbReference type="SMART" id="SM00448">
    <property type="entry name" value="REC"/>
    <property type="match status" value="1"/>
</dbReference>
<evidence type="ECO:0000313" key="6">
    <source>
        <dbReference type="Proteomes" id="UP000019464"/>
    </source>
</evidence>
<proteinExistence type="predicted"/>
<evidence type="ECO:0000259" key="4">
    <source>
        <dbReference type="PROSITE" id="PS50110"/>
    </source>
</evidence>
<dbReference type="InterPro" id="IPR011006">
    <property type="entry name" value="CheY-like_superfamily"/>
</dbReference>
<comment type="caution">
    <text evidence="5">The sequence shown here is derived from an EMBL/GenBank/DDBJ whole genome shotgun (WGS) entry which is preliminary data.</text>
</comment>
<dbReference type="OrthoDB" id="8874570at2"/>
<dbReference type="PANTHER" id="PTHR44591:SF14">
    <property type="entry name" value="PROTEIN PILG"/>
    <property type="match status" value="1"/>
</dbReference>
<dbReference type="Proteomes" id="UP000019464">
    <property type="component" value="Unassembled WGS sequence"/>
</dbReference>
<evidence type="ECO:0000256" key="1">
    <source>
        <dbReference type="ARBA" id="ARBA00022553"/>
    </source>
</evidence>
<evidence type="ECO:0000313" key="5">
    <source>
        <dbReference type="EMBL" id="EXJ12243.1"/>
    </source>
</evidence>
<keyword evidence="1 3" id="KW-0597">Phosphoprotein</keyword>
<dbReference type="SUPFAM" id="SSF52172">
    <property type="entry name" value="CheY-like"/>
    <property type="match status" value="1"/>
</dbReference>
<feature type="domain" description="Response regulatory" evidence="4">
    <location>
        <begin position="7"/>
        <end position="123"/>
    </location>
</feature>
<dbReference type="PANTHER" id="PTHR44591">
    <property type="entry name" value="STRESS RESPONSE REGULATOR PROTEIN 1"/>
    <property type="match status" value="1"/>
</dbReference>
<dbReference type="STRING" id="1229521.D791_01132"/>
<reference evidence="6" key="1">
    <citation type="submission" date="2012-11" db="EMBL/GenBank/DDBJ databases">
        <authorList>
            <person name="Singh A."/>
            <person name="Pinnaka A.K."/>
            <person name="Vaidya B."/>
        </authorList>
    </citation>
    <scope>NUCLEOTIDE SEQUENCE [LARGE SCALE GENOMIC DNA]</scope>
    <source>
        <strain evidence="6">AK23</strain>
    </source>
</reference>
<keyword evidence="6" id="KW-1185">Reference proteome</keyword>
<feature type="modified residue" description="4-aspartylphosphate" evidence="3">
    <location>
        <position position="56"/>
    </location>
</feature>
<dbReference type="Gene3D" id="3.40.50.2300">
    <property type="match status" value="1"/>
</dbReference>
<evidence type="ECO:0000256" key="3">
    <source>
        <dbReference type="PROSITE-ProRule" id="PRU00169"/>
    </source>
</evidence>
<evidence type="ECO:0000256" key="2">
    <source>
        <dbReference type="ARBA" id="ARBA00023012"/>
    </source>
</evidence>
<dbReference type="GO" id="GO:0000160">
    <property type="term" value="P:phosphorelay signal transduction system"/>
    <property type="evidence" value="ECO:0007669"/>
    <property type="project" value="UniProtKB-KW"/>
</dbReference>
<organism evidence="5 6">
    <name type="scientific">Nitrincola nitratireducens</name>
    <dbReference type="NCBI Taxonomy" id="1229521"/>
    <lineage>
        <taxon>Bacteria</taxon>
        <taxon>Pseudomonadati</taxon>
        <taxon>Pseudomonadota</taxon>
        <taxon>Gammaproteobacteria</taxon>
        <taxon>Oceanospirillales</taxon>
        <taxon>Oceanospirillaceae</taxon>
        <taxon>Nitrincola</taxon>
    </lineage>
</organism>